<dbReference type="Gene3D" id="2.120.10.30">
    <property type="entry name" value="TolB, C-terminal domain"/>
    <property type="match status" value="3"/>
</dbReference>
<evidence type="ECO:0008006" key="3">
    <source>
        <dbReference type="Google" id="ProtNLM"/>
    </source>
</evidence>
<accession>A0A382FFA9</accession>
<dbReference type="AlphaFoldDB" id="A0A382FFA9"/>
<gene>
    <name evidence="2" type="ORF">METZ01_LOCUS213661</name>
</gene>
<proteinExistence type="inferred from homology"/>
<dbReference type="PANTHER" id="PTHR36842:SF1">
    <property type="entry name" value="PROTEIN TOLB"/>
    <property type="match status" value="1"/>
</dbReference>
<comment type="similarity">
    <text evidence="1">Belongs to the TolB family.</text>
</comment>
<dbReference type="PANTHER" id="PTHR36842">
    <property type="entry name" value="PROTEIN TOLB HOMOLOG"/>
    <property type="match status" value="1"/>
</dbReference>
<feature type="non-terminal residue" evidence="2">
    <location>
        <position position="1"/>
    </location>
</feature>
<dbReference type="SUPFAM" id="SSF82171">
    <property type="entry name" value="DPP6 N-terminal domain-like"/>
    <property type="match status" value="1"/>
</dbReference>
<evidence type="ECO:0000313" key="2">
    <source>
        <dbReference type="EMBL" id="SVB60807.1"/>
    </source>
</evidence>
<sequence>DESHFKNMSQLTFSGENAEAYFSADGKKLIFQAHDGDSLCDQIYIMDIESRSIKLVSTGKGVTTCSFFKYPNDNGIIYSSTHMDNPDCPSKPDFSKGYIWKLYPGFDIYEAGLSGSNPRPLTSSPGYDAEATYSFDGKKIIYTSLISGDLDLWYMNPDGSGKQQLTNRLGYDGGAFYSYDAKKIVWRAYYPETEEEIVNYKSLLKENSIRPMALQIWTMNANGTNKKQITNNNSANFGPIYFPKADKIIFSSNMHDPKGRDFDLYSINIDGTDLERITYFEGFDGFPMFSPNGQYLVFSSNRNQNKRGDTNIFICEWK</sequence>
<name>A0A382FFA9_9ZZZZ</name>
<dbReference type="Pfam" id="PF07676">
    <property type="entry name" value="PD40"/>
    <property type="match status" value="4"/>
</dbReference>
<dbReference type="EMBL" id="UINC01049254">
    <property type="protein sequence ID" value="SVB60807.1"/>
    <property type="molecule type" value="Genomic_DNA"/>
</dbReference>
<dbReference type="InterPro" id="IPR011659">
    <property type="entry name" value="WD40"/>
</dbReference>
<dbReference type="InterPro" id="IPR011042">
    <property type="entry name" value="6-blade_b-propeller_TolB-like"/>
</dbReference>
<evidence type="ECO:0000256" key="1">
    <source>
        <dbReference type="ARBA" id="ARBA00009820"/>
    </source>
</evidence>
<organism evidence="2">
    <name type="scientific">marine metagenome</name>
    <dbReference type="NCBI Taxonomy" id="408172"/>
    <lineage>
        <taxon>unclassified sequences</taxon>
        <taxon>metagenomes</taxon>
        <taxon>ecological metagenomes</taxon>
    </lineage>
</organism>
<protein>
    <recommendedName>
        <fullName evidence="3">Dipeptidylpeptidase IV N-terminal domain-containing protein</fullName>
    </recommendedName>
</protein>
<reference evidence="2" key="1">
    <citation type="submission" date="2018-05" db="EMBL/GenBank/DDBJ databases">
        <authorList>
            <person name="Lanie J.A."/>
            <person name="Ng W.-L."/>
            <person name="Kazmierczak K.M."/>
            <person name="Andrzejewski T.M."/>
            <person name="Davidsen T.M."/>
            <person name="Wayne K.J."/>
            <person name="Tettelin H."/>
            <person name="Glass J.I."/>
            <person name="Rusch D."/>
            <person name="Podicherti R."/>
            <person name="Tsui H.-C.T."/>
            <person name="Winkler M.E."/>
        </authorList>
    </citation>
    <scope>NUCLEOTIDE SEQUENCE</scope>
</reference>